<keyword evidence="1" id="KW-0472">Membrane</keyword>
<feature type="transmembrane region" description="Helical" evidence="1">
    <location>
        <begin position="21"/>
        <end position="48"/>
    </location>
</feature>
<evidence type="ECO:0008006" key="4">
    <source>
        <dbReference type="Google" id="ProtNLM"/>
    </source>
</evidence>
<keyword evidence="1" id="KW-1133">Transmembrane helix</keyword>
<keyword evidence="1" id="KW-0812">Transmembrane</keyword>
<evidence type="ECO:0000313" key="3">
    <source>
        <dbReference type="Proteomes" id="UP000017127"/>
    </source>
</evidence>
<keyword evidence="3" id="KW-1185">Reference proteome</keyword>
<reference evidence="2 3" key="1">
    <citation type="journal article" date="2013" name="Front. Microbiol.">
        <title>Comparative genomic analyses of the cyanobacterium, Lyngbya aestuarii BL J, a powerful hydrogen producer.</title>
        <authorList>
            <person name="Kothari A."/>
            <person name="Vaughn M."/>
            <person name="Garcia-Pichel F."/>
        </authorList>
    </citation>
    <scope>NUCLEOTIDE SEQUENCE [LARGE SCALE GENOMIC DNA]</scope>
    <source>
        <strain evidence="2 3">BL J</strain>
    </source>
</reference>
<sequence length="232" mass="26708">MPSFFPCKKLQKLHLIQRQEIWTLTLKGWGLTLLFILTTTLVFGLNLYSFLAVNNPIQADALVIEGWMPDYALKLALVEFKKGSYQKIITTGVPLQKGYYLAEYKDFANLTAATFIKLGLDETQVIAVPASPTLRHRTEATVIVLQEWLQTTELNIKSINLYSLGPHARRSWITFRKYLHPEIQVGIISIKSEDYNANQWWRSSEGFRSVISELIAYIYTILFNILSEFKKL</sequence>
<dbReference type="AlphaFoldDB" id="U7QAC7"/>
<organism evidence="2 3">
    <name type="scientific">Lyngbya aestuarii BL J</name>
    <dbReference type="NCBI Taxonomy" id="1348334"/>
    <lineage>
        <taxon>Bacteria</taxon>
        <taxon>Bacillati</taxon>
        <taxon>Cyanobacteriota</taxon>
        <taxon>Cyanophyceae</taxon>
        <taxon>Oscillatoriophycideae</taxon>
        <taxon>Oscillatoriales</taxon>
        <taxon>Microcoleaceae</taxon>
        <taxon>Lyngbya</taxon>
    </lineage>
</organism>
<evidence type="ECO:0000256" key="1">
    <source>
        <dbReference type="SAM" id="Phobius"/>
    </source>
</evidence>
<name>U7QAC7_9CYAN</name>
<protein>
    <recommendedName>
        <fullName evidence="4">Cytosine deaminase</fullName>
    </recommendedName>
</protein>
<accession>U7QAC7</accession>
<dbReference type="Proteomes" id="UP000017127">
    <property type="component" value="Unassembled WGS sequence"/>
</dbReference>
<dbReference type="EMBL" id="AUZM01000080">
    <property type="protein sequence ID" value="ERT04794.1"/>
    <property type="molecule type" value="Genomic_DNA"/>
</dbReference>
<gene>
    <name evidence="2" type="ORF">M595_5257</name>
</gene>
<evidence type="ECO:0000313" key="2">
    <source>
        <dbReference type="EMBL" id="ERT04794.1"/>
    </source>
</evidence>
<comment type="caution">
    <text evidence="2">The sequence shown here is derived from an EMBL/GenBank/DDBJ whole genome shotgun (WGS) entry which is preliminary data.</text>
</comment>
<proteinExistence type="predicted"/>